<dbReference type="GO" id="GO:0005524">
    <property type="term" value="F:ATP binding"/>
    <property type="evidence" value="ECO:0007669"/>
    <property type="project" value="UniProtKB-KW"/>
</dbReference>
<sequence>MKDNVLELPIAVRRQHEVVLAAIQAMLYEVVTNPKPGLVDPVNNDGHADMDVFNFIDSATTMQPYLQQCFAVGHEYAGNDLTEMFARIRPLGIKAEKLMYQVTNNVNTHKGAIFALGIMVTAVGYATSQTRHVTLGQIMQIEQQMTAGLVKHDLSQIQNKAELTAGEKQFLQYGTTGIRGEAETGFKTVIDAGLPALLNSTGTENERILTALLSIVANNIDSNLIKRAGSVAIVDQVHQQVQKMLHVKHSTGKLDLQELQKMCQEFGKQNLSLGGSADLLILTIFLAKLCQKI</sequence>
<gene>
    <name evidence="5" type="primary">citG</name>
    <name evidence="6" type="ORF">IV52_GL001386</name>
</gene>
<dbReference type="NCBIfam" id="TIGR03125">
    <property type="entry name" value="citrate_citG"/>
    <property type="match status" value="1"/>
</dbReference>
<dbReference type="Gene3D" id="1.10.4200.10">
    <property type="entry name" value="Triphosphoribosyl-dephospho-CoA protein"/>
    <property type="match status" value="1"/>
</dbReference>
<evidence type="ECO:0000256" key="1">
    <source>
        <dbReference type="ARBA" id="ARBA00001210"/>
    </source>
</evidence>
<evidence type="ECO:0000256" key="3">
    <source>
        <dbReference type="ARBA" id="ARBA00022741"/>
    </source>
</evidence>
<dbReference type="Proteomes" id="UP000051565">
    <property type="component" value="Unassembled WGS sequence"/>
</dbReference>
<dbReference type="OrthoDB" id="114886at2"/>
<comment type="catalytic activity">
    <reaction evidence="1 5">
        <text>3'-dephospho-CoA + ATP = 2'-(5''-triphospho-alpha-D-ribosyl)-3'-dephospho-CoA + adenine</text>
        <dbReference type="Rhea" id="RHEA:15117"/>
        <dbReference type="ChEBI" id="CHEBI:16708"/>
        <dbReference type="ChEBI" id="CHEBI:30616"/>
        <dbReference type="ChEBI" id="CHEBI:57328"/>
        <dbReference type="ChEBI" id="CHEBI:61378"/>
        <dbReference type="EC" id="2.4.2.52"/>
    </reaction>
</comment>
<dbReference type="EC" id="2.4.2.52" evidence="5"/>
<keyword evidence="3 5" id="KW-0547">Nucleotide-binding</keyword>
<protein>
    <recommendedName>
        <fullName evidence="5">Probable 2-(5''-triphosphoribosyl)-3'-dephosphocoenzyme-A synthase</fullName>
        <shortName evidence="5">2-(5''-triphosphoribosyl)-3'-dephospho-CoA synthase</shortName>
        <ecNumber evidence="5">2.4.2.52</ecNumber>
    </recommendedName>
</protein>
<dbReference type="GeneID" id="61249578"/>
<evidence type="ECO:0000256" key="5">
    <source>
        <dbReference type="HAMAP-Rule" id="MF_00397"/>
    </source>
</evidence>
<keyword evidence="7" id="KW-1185">Reference proteome</keyword>
<dbReference type="STRING" id="53444.AYR59_01605"/>
<evidence type="ECO:0000313" key="7">
    <source>
        <dbReference type="Proteomes" id="UP000051565"/>
    </source>
</evidence>
<dbReference type="PANTHER" id="PTHR30201">
    <property type="entry name" value="TRIPHOSPHORIBOSYL-DEPHOSPHO-COA SYNTHASE"/>
    <property type="match status" value="1"/>
</dbReference>
<name>A0A0R2JTB4_9LACO</name>
<dbReference type="AlphaFoldDB" id="A0A0R2JTB4"/>
<accession>A0A0R2JTB4</accession>
<evidence type="ECO:0000256" key="4">
    <source>
        <dbReference type="ARBA" id="ARBA00022840"/>
    </source>
</evidence>
<dbReference type="PATRIC" id="fig|1122148.6.peg.1424"/>
<evidence type="ECO:0000256" key="2">
    <source>
        <dbReference type="ARBA" id="ARBA00022679"/>
    </source>
</evidence>
<dbReference type="Pfam" id="PF01874">
    <property type="entry name" value="CitG"/>
    <property type="match status" value="1"/>
</dbReference>
<dbReference type="InterPro" id="IPR017551">
    <property type="entry name" value="TriPribosyl-deP-CoA_syn_CitG"/>
</dbReference>
<evidence type="ECO:0000313" key="6">
    <source>
        <dbReference type="EMBL" id="KRN78252.1"/>
    </source>
</evidence>
<proteinExistence type="inferred from homology"/>
<dbReference type="InterPro" id="IPR002736">
    <property type="entry name" value="CitG"/>
</dbReference>
<dbReference type="EMBL" id="JQBT01000036">
    <property type="protein sequence ID" value="KRN78252.1"/>
    <property type="molecule type" value="Genomic_DNA"/>
</dbReference>
<dbReference type="HAMAP" id="MF_00397">
    <property type="entry name" value="CitG"/>
    <property type="match status" value="1"/>
</dbReference>
<dbReference type="PANTHER" id="PTHR30201:SF2">
    <property type="entry name" value="2-(5''-TRIPHOSPHORIBOSYL)-3'-DEPHOSPHOCOENZYME-A SYNTHASE"/>
    <property type="match status" value="1"/>
</dbReference>
<comment type="similarity">
    <text evidence="5">Belongs to the CitG/MdcB family.</text>
</comment>
<reference evidence="6 7" key="1">
    <citation type="journal article" date="2015" name="Genome Announc.">
        <title>Expanding the biotechnology potential of lactobacilli through comparative genomics of 213 strains and associated genera.</title>
        <authorList>
            <person name="Sun Z."/>
            <person name="Harris H.M."/>
            <person name="McCann A."/>
            <person name="Guo C."/>
            <person name="Argimon S."/>
            <person name="Zhang W."/>
            <person name="Yang X."/>
            <person name="Jeffery I.B."/>
            <person name="Cooney J.C."/>
            <person name="Kagawa T.F."/>
            <person name="Liu W."/>
            <person name="Song Y."/>
            <person name="Salvetti E."/>
            <person name="Wrobel A."/>
            <person name="Rasinkangas P."/>
            <person name="Parkhill J."/>
            <person name="Rea M.C."/>
            <person name="O'Sullivan O."/>
            <person name="Ritari J."/>
            <person name="Douillard F.P."/>
            <person name="Paul Ross R."/>
            <person name="Yang R."/>
            <person name="Briner A.E."/>
            <person name="Felis G.E."/>
            <person name="de Vos W.M."/>
            <person name="Barrangou R."/>
            <person name="Klaenhammer T.R."/>
            <person name="Caufield P.W."/>
            <person name="Cui Y."/>
            <person name="Zhang H."/>
            <person name="O'Toole P.W."/>
        </authorList>
    </citation>
    <scope>NUCLEOTIDE SEQUENCE [LARGE SCALE GENOMIC DNA]</scope>
    <source>
        <strain evidence="6 7">DSM 20690</strain>
    </source>
</reference>
<comment type="caution">
    <text evidence="6">The sequence shown here is derived from an EMBL/GenBank/DDBJ whole genome shotgun (WGS) entry which is preliminary data.</text>
</comment>
<organism evidence="6 7">
    <name type="scientific">Fructilactobacillus lindneri DSM 20690 = JCM 11027</name>
    <dbReference type="NCBI Taxonomy" id="1122148"/>
    <lineage>
        <taxon>Bacteria</taxon>
        <taxon>Bacillati</taxon>
        <taxon>Bacillota</taxon>
        <taxon>Bacilli</taxon>
        <taxon>Lactobacillales</taxon>
        <taxon>Lactobacillaceae</taxon>
        <taxon>Fructilactobacillus</taxon>
    </lineage>
</organism>
<dbReference type="RefSeq" id="WP_056997766.1">
    <property type="nucleotide sequence ID" value="NZ_FUXS01000003.1"/>
</dbReference>
<dbReference type="GO" id="GO:0051191">
    <property type="term" value="P:prosthetic group biosynthetic process"/>
    <property type="evidence" value="ECO:0007669"/>
    <property type="project" value="TreeGrafter"/>
</dbReference>
<keyword evidence="2 5" id="KW-0808">Transferase</keyword>
<dbReference type="GO" id="GO:0046917">
    <property type="term" value="F:triphosphoribosyl-dephospho-CoA synthase activity"/>
    <property type="evidence" value="ECO:0007669"/>
    <property type="project" value="UniProtKB-UniRule"/>
</dbReference>
<keyword evidence="4 5" id="KW-0067">ATP-binding</keyword>